<reference evidence="2" key="1">
    <citation type="journal article" date="2019" name="Int. J. Syst. Evol. Microbiol.">
        <title>The Global Catalogue of Microorganisms (GCM) 10K type strain sequencing project: providing services to taxonomists for standard genome sequencing and annotation.</title>
        <authorList>
            <consortium name="The Broad Institute Genomics Platform"/>
            <consortium name="The Broad Institute Genome Sequencing Center for Infectious Disease"/>
            <person name="Wu L."/>
            <person name="Ma J."/>
        </authorList>
    </citation>
    <scope>NUCLEOTIDE SEQUENCE [LARGE SCALE GENOMIC DNA]</scope>
    <source>
        <strain evidence="2">CCM 8896</strain>
    </source>
</reference>
<gene>
    <name evidence="1" type="ORF">ACFQ5M_00120</name>
</gene>
<accession>A0ABW4J5E6</accession>
<dbReference type="EMBL" id="JBHTOP010000001">
    <property type="protein sequence ID" value="MFD1670495.1"/>
    <property type="molecule type" value="Genomic_DNA"/>
</dbReference>
<evidence type="ECO:0000313" key="2">
    <source>
        <dbReference type="Proteomes" id="UP001597267"/>
    </source>
</evidence>
<dbReference type="Proteomes" id="UP001597267">
    <property type="component" value="Unassembled WGS sequence"/>
</dbReference>
<evidence type="ECO:0000313" key="1">
    <source>
        <dbReference type="EMBL" id="MFD1670495.1"/>
    </source>
</evidence>
<name>A0ABW4J5E6_9LACO</name>
<proteinExistence type="predicted"/>
<dbReference type="RefSeq" id="WP_125714558.1">
    <property type="nucleotide sequence ID" value="NZ_JBHTOP010000001.1"/>
</dbReference>
<organism evidence="1 2">
    <name type="scientific">Agrilactobacillus yilanensis</name>
    <dbReference type="NCBI Taxonomy" id="2485997"/>
    <lineage>
        <taxon>Bacteria</taxon>
        <taxon>Bacillati</taxon>
        <taxon>Bacillota</taxon>
        <taxon>Bacilli</taxon>
        <taxon>Lactobacillales</taxon>
        <taxon>Lactobacillaceae</taxon>
        <taxon>Agrilactobacillus</taxon>
    </lineage>
</organism>
<sequence>MKKEAVVLGQHYQCAVKEDMEAPFVGQVDKLYENSALLTIVEYNSKKDKANVEELNHRIVVNFKQFIKETKVKDAVK</sequence>
<comment type="caution">
    <text evidence="1">The sequence shown here is derived from an EMBL/GenBank/DDBJ whole genome shotgun (WGS) entry which is preliminary data.</text>
</comment>
<keyword evidence="2" id="KW-1185">Reference proteome</keyword>
<protein>
    <submittedName>
        <fullName evidence="1">DUF2187 domain-containing protein</fullName>
    </submittedName>
</protein>